<protein>
    <submittedName>
        <fullName evidence="1">Uncharacterized protein</fullName>
    </submittedName>
</protein>
<name>A0A645IL47_9ZZZZ</name>
<reference evidence="1" key="1">
    <citation type="submission" date="2019-08" db="EMBL/GenBank/DDBJ databases">
        <authorList>
            <person name="Kucharzyk K."/>
            <person name="Murdoch R.W."/>
            <person name="Higgins S."/>
            <person name="Loffler F."/>
        </authorList>
    </citation>
    <scope>NUCLEOTIDE SEQUENCE</scope>
</reference>
<evidence type="ECO:0000313" key="1">
    <source>
        <dbReference type="EMBL" id="MPN51820.1"/>
    </source>
</evidence>
<accession>A0A645IL47</accession>
<organism evidence="1">
    <name type="scientific">bioreactor metagenome</name>
    <dbReference type="NCBI Taxonomy" id="1076179"/>
    <lineage>
        <taxon>unclassified sequences</taxon>
        <taxon>metagenomes</taxon>
        <taxon>ecological metagenomes</taxon>
    </lineage>
</organism>
<dbReference type="EMBL" id="VSSQ01117318">
    <property type="protein sequence ID" value="MPN51820.1"/>
    <property type="molecule type" value="Genomic_DNA"/>
</dbReference>
<proteinExistence type="predicted"/>
<gene>
    <name evidence="1" type="ORF">SDC9_199469</name>
</gene>
<sequence>MRDSKKVIISGSFPSDAHRMSMIQNYTNGLRGMKQILLADIKVCLSVERG</sequence>
<comment type="caution">
    <text evidence="1">The sequence shown here is derived from an EMBL/GenBank/DDBJ whole genome shotgun (WGS) entry which is preliminary data.</text>
</comment>
<dbReference type="AlphaFoldDB" id="A0A645IL47"/>